<feature type="transmembrane region" description="Helical" evidence="1">
    <location>
        <begin position="12"/>
        <end position="32"/>
    </location>
</feature>
<dbReference type="AlphaFoldDB" id="A0A1H4IZE2"/>
<sequence>MPYVNGKRIAQIIAVVLALAADAMILFGTRYTDVTSDSSGHESTVTRSFLEVNGPMILISLAVPVVVAALPLFFPHRGWQAASVASVVLLAIFVFLGALTIGVFFMPALIAAIVGLAMRRPAVTPRTA</sequence>
<keyword evidence="1" id="KW-1133">Transmembrane helix</keyword>
<dbReference type="STRING" id="640635.SAMN04489806_0393"/>
<keyword evidence="1" id="KW-0472">Membrane</keyword>
<feature type="transmembrane region" description="Helical" evidence="1">
    <location>
        <begin position="52"/>
        <end position="74"/>
    </location>
</feature>
<organism evidence="2 3">
    <name type="scientific">Paramicrobacterium humi</name>
    <dbReference type="NCBI Taxonomy" id="640635"/>
    <lineage>
        <taxon>Bacteria</taxon>
        <taxon>Bacillati</taxon>
        <taxon>Actinomycetota</taxon>
        <taxon>Actinomycetes</taxon>
        <taxon>Micrococcales</taxon>
        <taxon>Microbacteriaceae</taxon>
        <taxon>Paramicrobacterium</taxon>
    </lineage>
</organism>
<evidence type="ECO:0000313" key="3">
    <source>
        <dbReference type="Proteomes" id="UP000199183"/>
    </source>
</evidence>
<keyword evidence="3" id="KW-1185">Reference proteome</keyword>
<reference evidence="2 3" key="1">
    <citation type="submission" date="2016-10" db="EMBL/GenBank/DDBJ databases">
        <authorList>
            <person name="de Groot N.N."/>
        </authorList>
    </citation>
    <scope>NUCLEOTIDE SEQUENCE [LARGE SCALE GENOMIC DNA]</scope>
    <source>
        <strain evidence="2 3">DSM 21799</strain>
    </source>
</reference>
<evidence type="ECO:0000256" key="1">
    <source>
        <dbReference type="SAM" id="Phobius"/>
    </source>
</evidence>
<feature type="transmembrane region" description="Helical" evidence="1">
    <location>
        <begin position="86"/>
        <end position="118"/>
    </location>
</feature>
<dbReference type="Proteomes" id="UP000199183">
    <property type="component" value="Unassembled WGS sequence"/>
</dbReference>
<dbReference type="EMBL" id="FNRY01000001">
    <property type="protein sequence ID" value="SEB39434.1"/>
    <property type="molecule type" value="Genomic_DNA"/>
</dbReference>
<name>A0A1H4IZE2_9MICO</name>
<protein>
    <submittedName>
        <fullName evidence="2">Uncharacterized protein</fullName>
    </submittedName>
</protein>
<gene>
    <name evidence="2" type="ORF">SAMN04489806_0393</name>
</gene>
<proteinExistence type="predicted"/>
<evidence type="ECO:0000313" key="2">
    <source>
        <dbReference type="EMBL" id="SEB39434.1"/>
    </source>
</evidence>
<dbReference type="RefSeq" id="WP_143033930.1">
    <property type="nucleotide sequence ID" value="NZ_FNRY01000001.1"/>
</dbReference>
<keyword evidence="1" id="KW-0812">Transmembrane</keyword>
<accession>A0A1H4IZE2</accession>